<dbReference type="NCBIfam" id="TIGR02436">
    <property type="entry name" value="four helix bundle protein"/>
    <property type="match status" value="1"/>
</dbReference>
<dbReference type="SUPFAM" id="SSF158446">
    <property type="entry name" value="IVS-encoded protein-like"/>
    <property type="match status" value="1"/>
</dbReference>
<proteinExistence type="predicted"/>
<dbReference type="AlphaFoldDB" id="A0A1G2DJJ5"/>
<dbReference type="Gene3D" id="1.20.1440.60">
    <property type="entry name" value="23S rRNA-intervening sequence"/>
    <property type="match status" value="1"/>
</dbReference>
<dbReference type="Pfam" id="PF05635">
    <property type="entry name" value="23S_rRNA_IVP"/>
    <property type="match status" value="1"/>
</dbReference>
<dbReference type="EMBL" id="MHLP01000004">
    <property type="protein sequence ID" value="OGZ13746.1"/>
    <property type="molecule type" value="Genomic_DNA"/>
</dbReference>
<dbReference type="PANTHER" id="PTHR38471:SF2">
    <property type="entry name" value="FOUR HELIX BUNDLE PROTEIN"/>
    <property type="match status" value="1"/>
</dbReference>
<dbReference type="Proteomes" id="UP000178534">
    <property type="component" value="Unassembled WGS sequence"/>
</dbReference>
<evidence type="ECO:0008006" key="3">
    <source>
        <dbReference type="Google" id="ProtNLM"/>
    </source>
</evidence>
<reference evidence="1 2" key="1">
    <citation type="journal article" date="2016" name="Nat. Commun.">
        <title>Thousands of microbial genomes shed light on interconnected biogeochemical processes in an aquifer system.</title>
        <authorList>
            <person name="Anantharaman K."/>
            <person name="Brown C.T."/>
            <person name="Hug L.A."/>
            <person name="Sharon I."/>
            <person name="Castelle C.J."/>
            <person name="Probst A.J."/>
            <person name="Thomas B.C."/>
            <person name="Singh A."/>
            <person name="Wilkins M.J."/>
            <person name="Karaoz U."/>
            <person name="Brodie E.L."/>
            <person name="Williams K.H."/>
            <person name="Hubbard S.S."/>
            <person name="Banfield J.F."/>
        </authorList>
    </citation>
    <scope>NUCLEOTIDE SEQUENCE [LARGE SCALE GENOMIC DNA]</scope>
</reference>
<evidence type="ECO:0000313" key="1">
    <source>
        <dbReference type="EMBL" id="OGZ13746.1"/>
    </source>
</evidence>
<dbReference type="STRING" id="1798665.A2942_02115"/>
<gene>
    <name evidence="1" type="ORF">A2942_02115</name>
</gene>
<accession>A0A1G2DJJ5</accession>
<dbReference type="CDD" id="cd16377">
    <property type="entry name" value="23S_rRNA_IVP_like"/>
    <property type="match status" value="1"/>
</dbReference>
<sequence length="117" mass="13320">MQSNGYRDLIVWQKAIELVMLVYGLVRDFPREEVYGLTSQMKRAVISIASNIAEGNRRSSPKDRGHFLIIAFGSTAELETQIEVSKRLQFGKKEKYDKIDPLLDEVARILNKMSSGD</sequence>
<dbReference type="InterPro" id="IPR012657">
    <property type="entry name" value="23S_rRNA-intervening_sequence"/>
</dbReference>
<comment type="caution">
    <text evidence="1">The sequence shown here is derived from an EMBL/GenBank/DDBJ whole genome shotgun (WGS) entry which is preliminary data.</text>
</comment>
<name>A0A1G2DJJ5_9BACT</name>
<protein>
    <recommendedName>
        <fullName evidence="3">Four helix bundle protein</fullName>
    </recommendedName>
</protein>
<evidence type="ECO:0000313" key="2">
    <source>
        <dbReference type="Proteomes" id="UP000178534"/>
    </source>
</evidence>
<organism evidence="1 2">
    <name type="scientific">Candidatus Lloydbacteria bacterium RIFCSPLOWO2_01_FULL_50_20</name>
    <dbReference type="NCBI Taxonomy" id="1798665"/>
    <lineage>
        <taxon>Bacteria</taxon>
        <taxon>Candidatus Lloydiibacteriota</taxon>
    </lineage>
</organism>
<dbReference type="InterPro" id="IPR036583">
    <property type="entry name" value="23S_rRNA_IVS_sf"/>
</dbReference>
<dbReference type="PANTHER" id="PTHR38471">
    <property type="entry name" value="FOUR HELIX BUNDLE PROTEIN"/>
    <property type="match status" value="1"/>
</dbReference>